<comment type="caution">
    <text evidence="9">The sequence shown here is derived from an EMBL/GenBank/DDBJ whole genome shotgun (WGS) entry which is preliminary data.</text>
</comment>
<gene>
    <name evidence="9" type="ORF">GWI33_021763</name>
</gene>
<keyword evidence="2" id="KW-0808">Transferase</keyword>
<evidence type="ECO:0000313" key="10">
    <source>
        <dbReference type="Proteomes" id="UP000625711"/>
    </source>
</evidence>
<organism evidence="9 10">
    <name type="scientific">Rhynchophorus ferrugineus</name>
    <name type="common">Red palm weevil</name>
    <name type="synonym">Curculio ferrugineus</name>
    <dbReference type="NCBI Taxonomy" id="354439"/>
    <lineage>
        <taxon>Eukaryota</taxon>
        <taxon>Metazoa</taxon>
        <taxon>Ecdysozoa</taxon>
        <taxon>Arthropoda</taxon>
        <taxon>Hexapoda</taxon>
        <taxon>Insecta</taxon>
        <taxon>Pterygota</taxon>
        <taxon>Neoptera</taxon>
        <taxon>Endopterygota</taxon>
        <taxon>Coleoptera</taxon>
        <taxon>Polyphaga</taxon>
        <taxon>Cucujiformia</taxon>
        <taxon>Curculionidae</taxon>
        <taxon>Dryophthorinae</taxon>
        <taxon>Rhynchophorus</taxon>
    </lineage>
</organism>
<evidence type="ECO:0000256" key="1">
    <source>
        <dbReference type="ARBA" id="ARBA00022676"/>
    </source>
</evidence>
<evidence type="ECO:0000256" key="5">
    <source>
        <dbReference type="ARBA" id="ARBA00024347"/>
    </source>
</evidence>
<keyword evidence="3" id="KW-0548">Nucleotidyltransferase</keyword>
<accession>A0A834IQY2</accession>
<protein>
    <recommendedName>
        <fullName evidence="11">Poly [ADP-ribose] polymerase</fullName>
    </recommendedName>
</protein>
<name>A0A834IQY2_RHYFE</name>
<evidence type="ECO:0000256" key="3">
    <source>
        <dbReference type="ARBA" id="ARBA00022695"/>
    </source>
</evidence>
<keyword evidence="10" id="KW-1185">Reference proteome</keyword>
<comment type="similarity">
    <text evidence="5">Belongs to the ARTD/PARP family.</text>
</comment>
<dbReference type="GO" id="GO:0016779">
    <property type="term" value="F:nucleotidyltransferase activity"/>
    <property type="evidence" value="ECO:0007669"/>
    <property type="project" value="UniProtKB-KW"/>
</dbReference>
<keyword evidence="6" id="KW-0812">Transmembrane</keyword>
<proteinExistence type="inferred from homology"/>
<dbReference type="SUPFAM" id="SSF56399">
    <property type="entry name" value="ADP-ribosylation"/>
    <property type="match status" value="1"/>
</dbReference>
<keyword evidence="6" id="KW-0472">Membrane</keyword>
<dbReference type="InterPro" id="IPR012317">
    <property type="entry name" value="Poly(ADP-ribose)pol_cat_dom"/>
</dbReference>
<evidence type="ECO:0000313" key="9">
    <source>
        <dbReference type="EMBL" id="KAF7284675.1"/>
    </source>
</evidence>
<evidence type="ECO:0008006" key="11">
    <source>
        <dbReference type="Google" id="ProtNLM"/>
    </source>
</evidence>
<evidence type="ECO:0000256" key="6">
    <source>
        <dbReference type="SAM" id="Phobius"/>
    </source>
</evidence>
<dbReference type="Pfam" id="PF18084">
    <property type="entry name" value="ARTD15_N"/>
    <property type="match status" value="1"/>
</dbReference>
<reference evidence="9" key="1">
    <citation type="submission" date="2020-08" db="EMBL/GenBank/DDBJ databases">
        <title>Genome sequencing and assembly of the red palm weevil Rhynchophorus ferrugineus.</title>
        <authorList>
            <person name="Dias G.B."/>
            <person name="Bergman C.M."/>
            <person name="Manee M."/>
        </authorList>
    </citation>
    <scope>NUCLEOTIDE SEQUENCE</scope>
    <source>
        <strain evidence="9">AA-2017</strain>
        <tissue evidence="9">Whole larva</tissue>
    </source>
</reference>
<dbReference type="Pfam" id="PF00644">
    <property type="entry name" value="PARP"/>
    <property type="match status" value="1"/>
</dbReference>
<dbReference type="PANTHER" id="PTHR21328">
    <property type="entry name" value="POLY ADP-RIBOSE POLYMERASE FAMILY, MEMBER PARP"/>
    <property type="match status" value="1"/>
</dbReference>
<feature type="domain" description="PARP catalytic" evidence="7">
    <location>
        <begin position="160"/>
        <end position="240"/>
    </location>
</feature>
<keyword evidence="4" id="KW-0520">NAD</keyword>
<evidence type="ECO:0000259" key="7">
    <source>
        <dbReference type="Pfam" id="PF00644"/>
    </source>
</evidence>
<keyword evidence="6" id="KW-1133">Transmembrane helix</keyword>
<feature type="transmembrane region" description="Helical" evidence="6">
    <location>
        <begin position="322"/>
        <end position="339"/>
    </location>
</feature>
<dbReference type="GO" id="GO:0003950">
    <property type="term" value="F:NAD+ poly-ADP-ribosyltransferase activity"/>
    <property type="evidence" value="ECO:0007669"/>
    <property type="project" value="InterPro"/>
</dbReference>
<dbReference type="InterPro" id="IPR041400">
    <property type="entry name" value="PARP16_N"/>
</dbReference>
<dbReference type="Proteomes" id="UP000625711">
    <property type="component" value="Unassembled WGS sequence"/>
</dbReference>
<dbReference type="EMBL" id="JAACXV010000072">
    <property type="protein sequence ID" value="KAF7284675.1"/>
    <property type="molecule type" value="Genomic_DNA"/>
</dbReference>
<feature type="domain" description="PARP16 N-terminal" evidence="8">
    <location>
        <begin position="50"/>
        <end position="130"/>
    </location>
</feature>
<sequence>MESEETNLLELEDKVKLQVEKSCSQENVNIRQRKIFPKAINPKIEELKYQIKKNLLGCDLTICIFIAALKSYKADGCLRPFPHYFLTATNEKDFISLKEACDKIPPLKDFLTLPANNIPNDVINLLTWLFFESGFPVLTPYPLKELPVSINKDDNSNSTIPQFVFKVNFTKRLDESWRKKVAEKDVFYAFHGSSISNFYSILRFGLQTHFSVSKEVLFGMGIYLSDEISVSTNYAPFGETWKNSILGSKHSIIAVSGIINDQEEVKCRDKANKERSMNQNSFDEIPEKYFVVKNSELVRVEYILVYRSRAPSAVKSFIKANFLWIVIILYFLLLVFIGFRNGPYYRKLFK</sequence>
<dbReference type="AlphaFoldDB" id="A0A834IQY2"/>
<evidence type="ECO:0000256" key="4">
    <source>
        <dbReference type="ARBA" id="ARBA00023027"/>
    </source>
</evidence>
<dbReference type="OrthoDB" id="19501at2759"/>
<evidence type="ECO:0000259" key="8">
    <source>
        <dbReference type="Pfam" id="PF18084"/>
    </source>
</evidence>
<keyword evidence="1" id="KW-0328">Glycosyltransferase</keyword>
<evidence type="ECO:0000256" key="2">
    <source>
        <dbReference type="ARBA" id="ARBA00022679"/>
    </source>
</evidence>
<dbReference type="Gene3D" id="3.90.228.10">
    <property type="match status" value="1"/>
</dbReference>
<dbReference type="InterPro" id="IPR051838">
    <property type="entry name" value="ARTD_PARP"/>
</dbReference>